<dbReference type="Gene3D" id="3.40.1580.10">
    <property type="entry name" value="SMI1/KNR4-like"/>
    <property type="match status" value="1"/>
</dbReference>
<dbReference type="RefSeq" id="WP_267560831.1">
    <property type="nucleotide sequence ID" value="NZ_JAPNTZ010000001.1"/>
</dbReference>
<evidence type="ECO:0000313" key="1">
    <source>
        <dbReference type="EMBL" id="MCY1137024.1"/>
    </source>
</evidence>
<reference evidence="1" key="1">
    <citation type="submission" date="2022-11" db="EMBL/GenBank/DDBJ databases">
        <authorList>
            <person name="Somphong A."/>
            <person name="Phongsopitanun W."/>
        </authorList>
    </citation>
    <scope>NUCLEOTIDE SEQUENCE</scope>
    <source>
        <strain evidence="1">Pm04-4</strain>
    </source>
</reference>
<dbReference type="EMBL" id="JAPNTZ010000001">
    <property type="protein sequence ID" value="MCY1137024.1"/>
    <property type="molecule type" value="Genomic_DNA"/>
</dbReference>
<comment type="caution">
    <text evidence="1">The sequence shown here is derived from an EMBL/GenBank/DDBJ whole genome shotgun (WGS) entry which is preliminary data.</text>
</comment>
<accession>A0ABT4AS03</accession>
<dbReference type="SUPFAM" id="SSF160631">
    <property type="entry name" value="SMI1/KNR4-like"/>
    <property type="match status" value="1"/>
</dbReference>
<dbReference type="Proteomes" id="UP001151002">
    <property type="component" value="Unassembled WGS sequence"/>
</dbReference>
<keyword evidence="2" id="KW-1185">Reference proteome</keyword>
<protein>
    <submittedName>
        <fullName evidence="1">SMI1/KNR4 family protein</fullName>
    </submittedName>
</protein>
<proteinExistence type="predicted"/>
<dbReference type="InterPro" id="IPR037883">
    <property type="entry name" value="Knr4/Smi1-like_sf"/>
</dbReference>
<name>A0ABT4AS03_9ACTN</name>
<gene>
    <name evidence="1" type="ORF">OWR29_03375</name>
</gene>
<sequence>MATLFPAAHSEKGPELSVPDLIDVCSPPAGSRSDFDWRAFELRTGQPLPSDYREIVATYESGRFAGFLSVYLPEAEVATARLDTMNAEVLRTLRDLEDEYEWPYELDKLLLCGVSDNGNYLFWRTENADPEAWTIVVSDSETEEWFEFPGGLAAFLRAVVTGELVVPIFPDNLLSAMERCFAPYPQLASPASP</sequence>
<organism evidence="1 2">
    <name type="scientific">Paractinoplanes pyxinae</name>
    <dbReference type="NCBI Taxonomy" id="2997416"/>
    <lineage>
        <taxon>Bacteria</taxon>
        <taxon>Bacillati</taxon>
        <taxon>Actinomycetota</taxon>
        <taxon>Actinomycetes</taxon>
        <taxon>Micromonosporales</taxon>
        <taxon>Micromonosporaceae</taxon>
        <taxon>Paractinoplanes</taxon>
    </lineage>
</organism>
<evidence type="ECO:0000313" key="2">
    <source>
        <dbReference type="Proteomes" id="UP001151002"/>
    </source>
</evidence>
<dbReference type="Pfam" id="PF14568">
    <property type="entry name" value="SUKH_6"/>
    <property type="match status" value="1"/>
</dbReference>